<feature type="transmembrane region" description="Helical" evidence="1">
    <location>
        <begin position="48"/>
        <end position="71"/>
    </location>
</feature>
<feature type="transmembrane region" description="Helical" evidence="1">
    <location>
        <begin position="12"/>
        <end position="36"/>
    </location>
</feature>
<gene>
    <name evidence="2" type="ORF">FBQ74_01475</name>
</gene>
<evidence type="ECO:0000256" key="1">
    <source>
        <dbReference type="SAM" id="Phobius"/>
    </source>
</evidence>
<dbReference type="OrthoDB" id="6196761at2"/>
<keyword evidence="1" id="KW-0472">Membrane</keyword>
<dbReference type="InterPro" id="IPR021813">
    <property type="entry name" value="DUF3392"/>
</dbReference>
<keyword evidence="1" id="KW-1133">Transmembrane helix</keyword>
<dbReference type="Pfam" id="PF11872">
    <property type="entry name" value="DUF3392"/>
    <property type="match status" value="1"/>
</dbReference>
<dbReference type="KEGG" id="salk:FBQ74_01475"/>
<dbReference type="Proteomes" id="UP000304912">
    <property type="component" value="Chromosome"/>
</dbReference>
<keyword evidence="1" id="KW-0812">Transmembrane</keyword>
<sequence>MVELLASLTRALAPYFSEMSLMLVATLLVVFGDLINGYVKHILSPCHFILRVSLFVLLCAFGYGAMTLYGAPLVLHIIKFFPGYLQGLIFVSAFLAIGVFAERRRYI</sequence>
<feature type="transmembrane region" description="Helical" evidence="1">
    <location>
        <begin position="83"/>
        <end position="101"/>
    </location>
</feature>
<accession>A0A5B7YA82</accession>
<dbReference type="AlphaFoldDB" id="A0A5B7YA82"/>
<keyword evidence="3" id="KW-1185">Reference proteome</keyword>
<evidence type="ECO:0000313" key="2">
    <source>
        <dbReference type="EMBL" id="QCZ92223.1"/>
    </source>
</evidence>
<name>A0A5B7YA82_9ALTE</name>
<proteinExistence type="predicted"/>
<reference evidence="2 3" key="1">
    <citation type="submission" date="2019-04" db="EMBL/GenBank/DDBJ databases">
        <title>Salinimonas iocasae sp. nov., a halophilic bacterium isolated from the outer tube casing of tubeworms in Okinawa Trough.</title>
        <authorList>
            <person name="Zhang H."/>
            <person name="Wang H."/>
            <person name="Li C."/>
        </authorList>
    </citation>
    <scope>NUCLEOTIDE SEQUENCE [LARGE SCALE GENOMIC DNA]</scope>
    <source>
        <strain evidence="2 3">KX18D6</strain>
    </source>
</reference>
<protein>
    <submittedName>
        <fullName evidence="2">DUF3392 domain-containing protein</fullName>
    </submittedName>
</protein>
<dbReference type="RefSeq" id="WP_139754985.1">
    <property type="nucleotide sequence ID" value="NZ_CP039852.1"/>
</dbReference>
<dbReference type="EMBL" id="CP039852">
    <property type="protein sequence ID" value="QCZ92223.1"/>
    <property type="molecule type" value="Genomic_DNA"/>
</dbReference>
<organism evidence="2 3">
    <name type="scientific">Salinimonas iocasae</name>
    <dbReference type="NCBI Taxonomy" id="2572577"/>
    <lineage>
        <taxon>Bacteria</taxon>
        <taxon>Pseudomonadati</taxon>
        <taxon>Pseudomonadota</taxon>
        <taxon>Gammaproteobacteria</taxon>
        <taxon>Alteromonadales</taxon>
        <taxon>Alteromonadaceae</taxon>
        <taxon>Alteromonas/Salinimonas group</taxon>
        <taxon>Salinimonas</taxon>
    </lineage>
</organism>
<evidence type="ECO:0000313" key="3">
    <source>
        <dbReference type="Proteomes" id="UP000304912"/>
    </source>
</evidence>